<dbReference type="InterPro" id="IPR007016">
    <property type="entry name" value="O-antigen_ligase-rel_domated"/>
</dbReference>
<dbReference type="EMBL" id="MGFK01000010">
    <property type="protein sequence ID" value="OGM04584.1"/>
    <property type="molecule type" value="Genomic_DNA"/>
</dbReference>
<gene>
    <name evidence="8" type="ORF">A2112_00985</name>
</gene>
<protein>
    <recommendedName>
        <fullName evidence="7">O-antigen ligase-related domain-containing protein</fullName>
    </recommendedName>
</protein>
<dbReference type="SMART" id="SM00028">
    <property type="entry name" value="TPR"/>
    <property type="match status" value="3"/>
</dbReference>
<evidence type="ECO:0000256" key="1">
    <source>
        <dbReference type="ARBA" id="ARBA00004141"/>
    </source>
</evidence>
<evidence type="ECO:0000256" key="5">
    <source>
        <dbReference type="PROSITE-ProRule" id="PRU00339"/>
    </source>
</evidence>
<dbReference type="Pfam" id="PF13181">
    <property type="entry name" value="TPR_8"/>
    <property type="match status" value="1"/>
</dbReference>
<feature type="transmembrane region" description="Helical" evidence="6">
    <location>
        <begin position="358"/>
        <end position="377"/>
    </location>
</feature>
<feature type="transmembrane region" description="Helical" evidence="6">
    <location>
        <begin position="37"/>
        <end position="57"/>
    </location>
</feature>
<keyword evidence="2 6" id="KW-0812">Transmembrane</keyword>
<dbReference type="GO" id="GO:0016020">
    <property type="term" value="C:membrane"/>
    <property type="evidence" value="ECO:0007669"/>
    <property type="project" value="UniProtKB-SubCell"/>
</dbReference>
<feature type="transmembrane region" description="Helical" evidence="6">
    <location>
        <begin position="7"/>
        <end position="25"/>
    </location>
</feature>
<evidence type="ECO:0000313" key="8">
    <source>
        <dbReference type="EMBL" id="OGM04584.1"/>
    </source>
</evidence>
<evidence type="ECO:0000256" key="6">
    <source>
        <dbReference type="SAM" id="Phobius"/>
    </source>
</evidence>
<keyword evidence="3 6" id="KW-1133">Transmembrane helix</keyword>
<feature type="transmembrane region" description="Helical" evidence="6">
    <location>
        <begin position="195"/>
        <end position="211"/>
    </location>
</feature>
<evidence type="ECO:0000313" key="9">
    <source>
        <dbReference type="Proteomes" id="UP000177091"/>
    </source>
</evidence>
<feature type="transmembrane region" description="Helical" evidence="6">
    <location>
        <begin position="389"/>
        <end position="420"/>
    </location>
</feature>
<dbReference type="Proteomes" id="UP000177091">
    <property type="component" value="Unassembled WGS sequence"/>
</dbReference>
<dbReference type="SUPFAM" id="SSF48452">
    <property type="entry name" value="TPR-like"/>
    <property type="match status" value="1"/>
</dbReference>
<dbReference type="InterPro" id="IPR019734">
    <property type="entry name" value="TPR_rpt"/>
</dbReference>
<dbReference type="InterPro" id="IPR011990">
    <property type="entry name" value="TPR-like_helical_dom_sf"/>
</dbReference>
<feature type="transmembrane region" description="Helical" evidence="6">
    <location>
        <begin position="217"/>
        <end position="234"/>
    </location>
</feature>
<evidence type="ECO:0000256" key="2">
    <source>
        <dbReference type="ARBA" id="ARBA00022692"/>
    </source>
</evidence>
<evidence type="ECO:0000259" key="7">
    <source>
        <dbReference type="Pfam" id="PF04932"/>
    </source>
</evidence>
<evidence type="ECO:0000256" key="3">
    <source>
        <dbReference type="ARBA" id="ARBA00022989"/>
    </source>
</evidence>
<dbReference type="PANTHER" id="PTHR37422">
    <property type="entry name" value="TEICHURONIC ACID BIOSYNTHESIS PROTEIN TUAE"/>
    <property type="match status" value="1"/>
</dbReference>
<comment type="subcellular location">
    <subcellularLocation>
        <location evidence="1">Membrane</location>
        <topology evidence="1">Multi-pass membrane protein</topology>
    </subcellularLocation>
</comment>
<accession>A0A1F7WP05</accession>
<dbReference type="AlphaFoldDB" id="A0A1F7WP05"/>
<feature type="transmembrane region" description="Helical" evidence="6">
    <location>
        <begin position="246"/>
        <end position="264"/>
    </location>
</feature>
<sequence>MKKFLEKGVGVVFNILFFFTPLILFPKTSELFEFNKIVFIYLTTILIVTLWLTKMVLAKKIIFRRTIIDLPLIIFLISQFLSFLTSIDRHTSFLGYYGRFNGGLLSTLSYSLLYWALVSNLNAKATIKALYFLFASSFLVAIYGVLQHFGVDSDLWVQDVKNRVFSTLGQPNWLATFLAALIPLSWALSLKEKRLAFWGLSILFFIVLLYTKSRSGILGFFVAFIVFWGLTIKSKRGKFGNLIKTFSLVTVSFLAIAFLVGTPWTPNLENIISQNLPSESENILPAEPGGTESGEIRKIVWKGAIAVFRNYPLTGSGVETFAYSFYEFRPRELNLVSEWDFLFNKAHNEYLNMGATSGILGLASYLILIGSSLFLIFKIENPLKYALGAGYISILVVNFFGFSTTTTSLLFYLFPGVAIATSGQKEFKVPREKLSVTQKVLLLLTIPLVAYVLFAISKYWYSDLLFAKGRILSDEENFQEAKRTLSYAIMLSPNEATFRNELAQVLSYESLALSKKGDEKEAVRIANEAIKTSQEAIGISPRNLLLLRGRASILVRLSALDPIYIHEAKDTMLQETKYSPTDAKLFYNLGLAYARIGQTNDALSTLEKTVALKENYRDARYALALLYLRENRREDAAEELSYILTHIDPEDALVQQELHEITGK</sequence>
<organism evidence="8 9">
    <name type="scientific">Candidatus Woesebacteria bacterium GWA1_42_12</name>
    <dbReference type="NCBI Taxonomy" id="1802472"/>
    <lineage>
        <taxon>Bacteria</taxon>
        <taxon>Candidatus Woeseibacteriota</taxon>
    </lineage>
</organism>
<dbReference type="InterPro" id="IPR051533">
    <property type="entry name" value="WaaL-like"/>
</dbReference>
<dbReference type="Gene3D" id="1.25.40.10">
    <property type="entry name" value="Tetratricopeptide repeat domain"/>
    <property type="match status" value="2"/>
</dbReference>
<reference evidence="8 9" key="1">
    <citation type="journal article" date="2016" name="Nat. Commun.">
        <title>Thousands of microbial genomes shed light on interconnected biogeochemical processes in an aquifer system.</title>
        <authorList>
            <person name="Anantharaman K."/>
            <person name="Brown C.T."/>
            <person name="Hug L.A."/>
            <person name="Sharon I."/>
            <person name="Castelle C.J."/>
            <person name="Probst A.J."/>
            <person name="Thomas B.C."/>
            <person name="Singh A."/>
            <person name="Wilkins M.J."/>
            <person name="Karaoz U."/>
            <person name="Brodie E.L."/>
            <person name="Williams K.H."/>
            <person name="Hubbard S.S."/>
            <person name="Banfield J.F."/>
        </authorList>
    </citation>
    <scope>NUCLEOTIDE SEQUENCE [LARGE SCALE GENOMIC DNA]</scope>
</reference>
<dbReference type="Pfam" id="PF04932">
    <property type="entry name" value="Wzy_C"/>
    <property type="match status" value="1"/>
</dbReference>
<feature type="transmembrane region" description="Helical" evidence="6">
    <location>
        <begin position="170"/>
        <end position="188"/>
    </location>
</feature>
<evidence type="ECO:0000256" key="4">
    <source>
        <dbReference type="ARBA" id="ARBA00023136"/>
    </source>
</evidence>
<proteinExistence type="predicted"/>
<feature type="transmembrane region" description="Helical" evidence="6">
    <location>
        <begin position="440"/>
        <end position="461"/>
    </location>
</feature>
<feature type="transmembrane region" description="Helical" evidence="6">
    <location>
        <begin position="129"/>
        <end position="150"/>
    </location>
</feature>
<comment type="caution">
    <text evidence="8">The sequence shown here is derived from an EMBL/GenBank/DDBJ whole genome shotgun (WGS) entry which is preliminary data.</text>
</comment>
<feature type="transmembrane region" description="Helical" evidence="6">
    <location>
        <begin position="96"/>
        <end position="117"/>
    </location>
</feature>
<feature type="repeat" description="TPR" evidence="5">
    <location>
        <begin position="462"/>
        <end position="495"/>
    </location>
</feature>
<feature type="repeat" description="TPR" evidence="5">
    <location>
        <begin position="583"/>
        <end position="616"/>
    </location>
</feature>
<feature type="domain" description="O-antigen ligase-related" evidence="7">
    <location>
        <begin position="201"/>
        <end position="366"/>
    </location>
</feature>
<keyword evidence="5" id="KW-0802">TPR repeat</keyword>
<dbReference type="PANTHER" id="PTHR37422:SF13">
    <property type="entry name" value="LIPOPOLYSACCHARIDE BIOSYNTHESIS PROTEIN PA4999-RELATED"/>
    <property type="match status" value="1"/>
</dbReference>
<dbReference type="PROSITE" id="PS50005">
    <property type="entry name" value="TPR"/>
    <property type="match status" value="2"/>
</dbReference>
<keyword evidence="4 6" id="KW-0472">Membrane</keyword>
<name>A0A1F7WP05_9BACT</name>
<feature type="transmembrane region" description="Helical" evidence="6">
    <location>
        <begin position="66"/>
        <end position="84"/>
    </location>
</feature>